<organism evidence="5 6">
    <name type="scientific">Brooklawnia cerclae</name>
    <dbReference type="NCBI Taxonomy" id="349934"/>
    <lineage>
        <taxon>Bacteria</taxon>
        <taxon>Bacillati</taxon>
        <taxon>Actinomycetota</taxon>
        <taxon>Actinomycetes</taxon>
        <taxon>Propionibacteriales</taxon>
        <taxon>Propionibacteriaceae</taxon>
        <taxon>Brooklawnia</taxon>
    </lineage>
</organism>
<protein>
    <submittedName>
        <fullName evidence="5">DNA-binding GntR family transcriptional regulator</fullName>
    </submittedName>
</protein>
<keyword evidence="3" id="KW-0804">Transcription</keyword>
<dbReference type="SUPFAM" id="SSF46785">
    <property type="entry name" value="Winged helix' DNA-binding domain"/>
    <property type="match status" value="1"/>
</dbReference>
<dbReference type="PANTHER" id="PTHR43537:SF45">
    <property type="entry name" value="GNTR FAMILY REGULATORY PROTEIN"/>
    <property type="match status" value="1"/>
</dbReference>
<dbReference type="Pfam" id="PF07729">
    <property type="entry name" value="FCD"/>
    <property type="match status" value="1"/>
</dbReference>
<feature type="domain" description="HTH gntR-type" evidence="4">
    <location>
        <begin position="6"/>
        <end position="73"/>
    </location>
</feature>
<reference evidence="5 6" key="1">
    <citation type="submission" date="2020-02" db="EMBL/GenBank/DDBJ databases">
        <title>Sequencing the genomes of 1000 actinobacteria strains.</title>
        <authorList>
            <person name="Klenk H.-P."/>
        </authorList>
    </citation>
    <scope>NUCLEOTIDE SEQUENCE [LARGE SCALE GENOMIC DNA]</scope>
    <source>
        <strain evidence="5 6">DSM 19609</strain>
    </source>
</reference>
<evidence type="ECO:0000313" key="5">
    <source>
        <dbReference type="EMBL" id="NIH57709.1"/>
    </source>
</evidence>
<dbReference type="Pfam" id="PF00392">
    <property type="entry name" value="GntR"/>
    <property type="match status" value="1"/>
</dbReference>
<dbReference type="InterPro" id="IPR011711">
    <property type="entry name" value="GntR_C"/>
</dbReference>
<dbReference type="InterPro" id="IPR008920">
    <property type="entry name" value="TF_FadR/GntR_C"/>
</dbReference>
<dbReference type="Gene3D" id="1.10.10.10">
    <property type="entry name" value="Winged helix-like DNA-binding domain superfamily/Winged helix DNA-binding domain"/>
    <property type="match status" value="1"/>
</dbReference>
<sequence length="243" mass="27485">MGEVRGSVRQRVYEEVRRRIVSLELPPKSPISENDLARELGVSRTPVRESLLLLREEGFVQVFPQMGTFVSHVDIERVLQAQFIRESIECTALAEVDCGVASSHLDALHANLRAQREAEKHADTSEFFVLDEEFHLCLLRLSGRESAWPVVQSAKSHLDRARRVGLVIHSLPALIDQHQRVVDGVKTGDLDSAVRVLREHLREILTDLELIRQQTPDLFSSGEMRPVRRLVTTLEPTPSPVPE</sequence>
<dbReference type="InterPro" id="IPR036390">
    <property type="entry name" value="WH_DNA-bd_sf"/>
</dbReference>
<evidence type="ECO:0000313" key="6">
    <source>
        <dbReference type="Proteomes" id="UP000749311"/>
    </source>
</evidence>
<evidence type="ECO:0000256" key="1">
    <source>
        <dbReference type="ARBA" id="ARBA00023015"/>
    </source>
</evidence>
<keyword evidence="2 5" id="KW-0238">DNA-binding</keyword>
<dbReference type="InterPro" id="IPR036388">
    <property type="entry name" value="WH-like_DNA-bd_sf"/>
</dbReference>
<comment type="caution">
    <text evidence="5">The sequence shown here is derived from an EMBL/GenBank/DDBJ whole genome shotgun (WGS) entry which is preliminary data.</text>
</comment>
<dbReference type="InterPro" id="IPR000524">
    <property type="entry name" value="Tscrpt_reg_HTH_GntR"/>
</dbReference>
<dbReference type="SMART" id="SM00345">
    <property type="entry name" value="HTH_GNTR"/>
    <property type="match status" value="1"/>
</dbReference>
<keyword evidence="6" id="KW-1185">Reference proteome</keyword>
<dbReference type="SMART" id="SM00895">
    <property type="entry name" value="FCD"/>
    <property type="match status" value="1"/>
</dbReference>
<name>A0ABX0SH36_9ACTN</name>
<evidence type="ECO:0000259" key="4">
    <source>
        <dbReference type="PROSITE" id="PS50949"/>
    </source>
</evidence>
<dbReference type="CDD" id="cd07377">
    <property type="entry name" value="WHTH_GntR"/>
    <property type="match status" value="1"/>
</dbReference>
<evidence type="ECO:0000256" key="3">
    <source>
        <dbReference type="ARBA" id="ARBA00023163"/>
    </source>
</evidence>
<dbReference type="EMBL" id="JAAMOZ010000001">
    <property type="protein sequence ID" value="NIH57709.1"/>
    <property type="molecule type" value="Genomic_DNA"/>
</dbReference>
<dbReference type="Gene3D" id="1.20.120.530">
    <property type="entry name" value="GntR ligand-binding domain-like"/>
    <property type="match status" value="1"/>
</dbReference>
<evidence type="ECO:0000256" key="2">
    <source>
        <dbReference type="ARBA" id="ARBA00023125"/>
    </source>
</evidence>
<dbReference type="PRINTS" id="PR00035">
    <property type="entry name" value="HTHGNTR"/>
</dbReference>
<accession>A0ABX0SH36</accession>
<dbReference type="RefSeq" id="WP_167167874.1">
    <property type="nucleotide sequence ID" value="NZ_BAAAOO010000007.1"/>
</dbReference>
<dbReference type="PROSITE" id="PS50949">
    <property type="entry name" value="HTH_GNTR"/>
    <property type="match status" value="1"/>
</dbReference>
<keyword evidence="1" id="KW-0805">Transcription regulation</keyword>
<dbReference type="SUPFAM" id="SSF48008">
    <property type="entry name" value="GntR ligand-binding domain-like"/>
    <property type="match status" value="1"/>
</dbReference>
<dbReference type="PANTHER" id="PTHR43537">
    <property type="entry name" value="TRANSCRIPTIONAL REGULATOR, GNTR FAMILY"/>
    <property type="match status" value="1"/>
</dbReference>
<dbReference type="Proteomes" id="UP000749311">
    <property type="component" value="Unassembled WGS sequence"/>
</dbReference>
<gene>
    <name evidence="5" type="ORF">FB473_002354</name>
</gene>
<proteinExistence type="predicted"/>
<dbReference type="GO" id="GO:0003677">
    <property type="term" value="F:DNA binding"/>
    <property type="evidence" value="ECO:0007669"/>
    <property type="project" value="UniProtKB-KW"/>
</dbReference>